<keyword evidence="1" id="KW-0732">Signal</keyword>
<dbReference type="InterPro" id="IPR027385">
    <property type="entry name" value="Beta-barrel_OMP"/>
</dbReference>
<name>A0A1D2QQB2_9GAMM</name>
<dbReference type="InterPro" id="IPR011250">
    <property type="entry name" value="OMP/PagP_B-barrel"/>
</dbReference>
<gene>
    <name evidence="3" type="ORF">AB835_07220</name>
</gene>
<dbReference type="Pfam" id="PF13505">
    <property type="entry name" value="OMP_b-brl"/>
    <property type="match status" value="1"/>
</dbReference>
<sequence>MFFISKEKHCESYIGVTFGTVDYSQTSLLEDTAASSAELVGIDITSTSKTESGSGNKFFYGYRFTPAIAVEFSYSDLGKINSSGSGSGGGIDLEYLSPVELSSVSAAVVFQANLTDTIKPFAKVGVNRWDMDGEFQVTASAVGGSGSSAVSLNDSGSDVLYGVGFDVSVLESLALRVEYERFDIDSDLVKDASMFAAGLSYTF</sequence>
<reference evidence="3 4" key="1">
    <citation type="journal article" date="2016" name="Appl. Environ. Microbiol.">
        <title>Lack of Overt Genome Reduction in the Bryostatin-Producing Bryozoan Symbiont "Candidatus Endobugula sertula".</title>
        <authorList>
            <person name="Miller I.J."/>
            <person name="Vanee N."/>
            <person name="Fong S.S."/>
            <person name="Lim-Fong G.E."/>
            <person name="Kwan J.C."/>
        </authorList>
    </citation>
    <scope>NUCLEOTIDE SEQUENCE [LARGE SCALE GENOMIC DNA]</scope>
    <source>
        <strain evidence="3">AB1-4</strain>
    </source>
</reference>
<evidence type="ECO:0000259" key="2">
    <source>
        <dbReference type="Pfam" id="PF13505"/>
    </source>
</evidence>
<accession>A0A1D2QQB2</accession>
<feature type="domain" description="Outer membrane protein beta-barrel" evidence="2">
    <location>
        <begin position="11"/>
        <end position="203"/>
    </location>
</feature>
<dbReference type="AlphaFoldDB" id="A0A1D2QQB2"/>
<dbReference type="Proteomes" id="UP000242502">
    <property type="component" value="Unassembled WGS sequence"/>
</dbReference>
<evidence type="ECO:0000256" key="1">
    <source>
        <dbReference type="ARBA" id="ARBA00022729"/>
    </source>
</evidence>
<dbReference type="Gene3D" id="2.40.160.20">
    <property type="match status" value="1"/>
</dbReference>
<dbReference type="SUPFAM" id="SSF56925">
    <property type="entry name" value="OMPA-like"/>
    <property type="match status" value="1"/>
</dbReference>
<dbReference type="STRING" id="62101.AB835_07220"/>
<comment type="caution">
    <text evidence="3">The sequence shown here is derived from an EMBL/GenBank/DDBJ whole genome shotgun (WGS) entry which is preliminary data.</text>
</comment>
<proteinExistence type="predicted"/>
<protein>
    <recommendedName>
        <fullName evidence="2">Outer membrane protein beta-barrel domain-containing protein</fullName>
    </recommendedName>
</protein>
<evidence type="ECO:0000313" key="3">
    <source>
        <dbReference type="EMBL" id="ODS23762.1"/>
    </source>
</evidence>
<evidence type="ECO:0000313" key="4">
    <source>
        <dbReference type="Proteomes" id="UP000242502"/>
    </source>
</evidence>
<organism evidence="3 4">
    <name type="scientific">Candidatus Endobugula sertula</name>
    <name type="common">Bugula neritina bacterial symbiont</name>
    <dbReference type="NCBI Taxonomy" id="62101"/>
    <lineage>
        <taxon>Bacteria</taxon>
        <taxon>Pseudomonadati</taxon>
        <taxon>Pseudomonadota</taxon>
        <taxon>Gammaproteobacteria</taxon>
        <taxon>Cellvibrionales</taxon>
        <taxon>Cellvibrionaceae</taxon>
        <taxon>Candidatus Endobugula</taxon>
    </lineage>
</organism>
<dbReference type="EMBL" id="MDLC01000021">
    <property type="protein sequence ID" value="ODS23762.1"/>
    <property type="molecule type" value="Genomic_DNA"/>
</dbReference>